<evidence type="ECO:0000256" key="4">
    <source>
        <dbReference type="ARBA" id="ARBA00022540"/>
    </source>
</evidence>
<evidence type="ECO:0000256" key="11">
    <source>
        <dbReference type="SAM" id="MobiDB-lite"/>
    </source>
</evidence>
<comment type="subcellular location">
    <subcellularLocation>
        <location evidence="1">Cytoplasm</location>
        <location evidence="1">Cytosol</location>
    </subcellularLocation>
</comment>
<dbReference type="InterPro" id="IPR000649">
    <property type="entry name" value="IF-2B-related"/>
</dbReference>
<evidence type="ECO:0000256" key="1">
    <source>
        <dbReference type="ARBA" id="ARBA00004514"/>
    </source>
</evidence>
<dbReference type="PANTHER" id="PTHR45859">
    <property type="entry name" value="TRANSLATION INITIATION FACTOR EIF-2B SUBUNIT BETA"/>
    <property type="match status" value="1"/>
</dbReference>
<keyword evidence="10" id="KW-0175">Coiled coil</keyword>
<feature type="coiled-coil region" evidence="10">
    <location>
        <begin position="235"/>
        <end position="262"/>
    </location>
</feature>
<reference evidence="12 13" key="1">
    <citation type="journal article" date="2019" name="Sci. Rep.">
        <title>A multi-omics analysis of the grapevine pathogen Lasiodiplodia theobromae reveals that temperature affects the expression of virulence- and pathogenicity-related genes.</title>
        <authorList>
            <person name="Felix C."/>
            <person name="Meneses R."/>
            <person name="Goncalves M.F.M."/>
            <person name="Tilleman L."/>
            <person name="Duarte A.S."/>
            <person name="Jorrin-Novo J.V."/>
            <person name="Van de Peer Y."/>
            <person name="Deforce D."/>
            <person name="Van Nieuwerburgh F."/>
            <person name="Esteves A.C."/>
            <person name="Alves A."/>
        </authorList>
    </citation>
    <scope>NUCLEOTIDE SEQUENCE [LARGE SCALE GENOMIC DNA]</scope>
    <source>
        <strain evidence="12 13">LA-SOL3</strain>
    </source>
</reference>
<dbReference type="Proteomes" id="UP000325902">
    <property type="component" value="Unassembled WGS sequence"/>
</dbReference>
<name>A0A5N5D9K4_9PEZI</name>
<dbReference type="FunFam" id="3.40.50.10470:FF:000008">
    <property type="entry name" value="Translation initiation factor 2B, beta subunit"/>
    <property type="match status" value="1"/>
</dbReference>
<dbReference type="InterPro" id="IPR037171">
    <property type="entry name" value="NagB/RpiA_transferase-like"/>
</dbReference>
<comment type="caution">
    <text evidence="12">The sequence shown here is derived from an EMBL/GenBank/DDBJ whole genome shotgun (WGS) entry which is preliminary data.</text>
</comment>
<keyword evidence="3" id="KW-0963">Cytoplasm</keyword>
<dbReference type="SUPFAM" id="SSF100950">
    <property type="entry name" value="NagB/RpiA/CoA transferase-like"/>
    <property type="match status" value="1"/>
</dbReference>
<keyword evidence="5" id="KW-0648">Protein biosynthesis</keyword>
<evidence type="ECO:0000256" key="6">
    <source>
        <dbReference type="ARBA" id="ARBA00044122"/>
    </source>
</evidence>
<keyword evidence="13" id="KW-1185">Reference proteome</keyword>
<evidence type="ECO:0000313" key="13">
    <source>
        <dbReference type="Proteomes" id="UP000325902"/>
    </source>
</evidence>
<comment type="subunit">
    <text evidence="8">Component of the translation initiation factor 2B (eIF2B) complex which is a heterodecamer of two sets of five different subunits: alpha, beta, gamma, delta and epsilon. Subunits alpha, beta and delta comprise a regulatory subcomplex and subunits epsilon and gamma comprise a catalytic subcomplex. Within the complex, the hexameric regulatory complex resides at the center, with the two heterodimeric catalytic subcomplexes bound on opposite sides.</text>
</comment>
<dbReference type="GO" id="GO:0005851">
    <property type="term" value="C:eukaryotic translation initiation factor 2B complex"/>
    <property type="evidence" value="ECO:0007669"/>
    <property type="project" value="TreeGrafter"/>
</dbReference>
<gene>
    <name evidence="12" type="primary">tif222</name>
    <name evidence="12" type="ORF">DBV05_g7002</name>
</gene>
<organism evidence="12 13">
    <name type="scientific">Lasiodiplodia theobromae</name>
    <dbReference type="NCBI Taxonomy" id="45133"/>
    <lineage>
        <taxon>Eukaryota</taxon>
        <taxon>Fungi</taxon>
        <taxon>Dikarya</taxon>
        <taxon>Ascomycota</taxon>
        <taxon>Pezizomycotina</taxon>
        <taxon>Dothideomycetes</taxon>
        <taxon>Dothideomycetes incertae sedis</taxon>
        <taxon>Botryosphaeriales</taxon>
        <taxon>Botryosphaeriaceae</taxon>
        <taxon>Lasiodiplodia</taxon>
    </lineage>
</organism>
<dbReference type="OrthoDB" id="269919at2759"/>
<feature type="compositionally biased region" description="Polar residues" evidence="11">
    <location>
        <begin position="121"/>
        <end position="144"/>
    </location>
</feature>
<proteinExistence type="inferred from homology"/>
<evidence type="ECO:0000313" key="12">
    <source>
        <dbReference type="EMBL" id="KAB2574311.1"/>
    </source>
</evidence>
<dbReference type="InterPro" id="IPR051855">
    <property type="entry name" value="eIF2B_beta_subunit"/>
</dbReference>
<evidence type="ECO:0000256" key="9">
    <source>
        <dbReference type="RuleBase" id="RU003814"/>
    </source>
</evidence>
<evidence type="ECO:0000256" key="5">
    <source>
        <dbReference type="ARBA" id="ARBA00022917"/>
    </source>
</evidence>
<feature type="compositionally biased region" description="Polar residues" evidence="11">
    <location>
        <begin position="193"/>
        <end position="202"/>
    </location>
</feature>
<dbReference type="AlphaFoldDB" id="A0A5N5D9K4"/>
<sequence>MPSPAIANTPGLASFLKSLKANPVESSIEHFISLLKRRQIRNSRPCAIATAQLLRRVVQEFKGKDAAKLIRRIKEVGHRLTSAQPREMSVGNIVRRVLGLVREVLEEGESGAAMSDAGVSTPGQQTPHDSLQRPGLNSTISTFSPLKHGSAQPADLTLHLETASDSTDMSHRPPLLSSHTSYGGSLFGLFSQPETANASPSATPAGARTPSGKAPLTAGNLAGLGDSTTKKEDLKAETLEGINELLDELEQVDEQIAEYALQHIHSDEIILTHTSSMTIQKFLLTAAKKRKFTVIHVEAYPNDSDNTHATVLTGRKRNEEDEDSDERFKPLTAAGITVILIPESAVFAIMSRVNKVILATHAVLANGGLVAAVGARTIAKAAKMHQTPVVVVSGVYKLSPVYPFDVEELIEYGDAGAVVPYDDGDFVEKVDVVNPLFDYVPADLVDLYITNLGGHAPSYLYRIVADHYRAEDVNL</sequence>
<dbReference type="GO" id="GO:0005085">
    <property type="term" value="F:guanyl-nucleotide exchange factor activity"/>
    <property type="evidence" value="ECO:0007669"/>
    <property type="project" value="TreeGrafter"/>
</dbReference>
<dbReference type="PANTHER" id="PTHR45859:SF1">
    <property type="entry name" value="TRANSLATION INITIATION FACTOR EIF-2B SUBUNIT BETA"/>
    <property type="match status" value="1"/>
</dbReference>
<dbReference type="GO" id="GO:0003743">
    <property type="term" value="F:translation initiation factor activity"/>
    <property type="evidence" value="ECO:0007669"/>
    <property type="project" value="UniProtKB-KW"/>
</dbReference>
<dbReference type="GO" id="GO:0005829">
    <property type="term" value="C:cytosol"/>
    <property type="evidence" value="ECO:0007669"/>
    <property type="project" value="UniProtKB-SubCell"/>
</dbReference>
<dbReference type="Pfam" id="PF01008">
    <property type="entry name" value="IF-2B"/>
    <property type="match status" value="3"/>
</dbReference>
<evidence type="ECO:0000256" key="3">
    <source>
        <dbReference type="ARBA" id="ARBA00022490"/>
    </source>
</evidence>
<keyword evidence="4 12" id="KW-0396">Initiation factor</keyword>
<feature type="region of interest" description="Disordered" evidence="11">
    <location>
        <begin position="193"/>
        <end position="227"/>
    </location>
</feature>
<feature type="region of interest" description="Disordered" evidence="11">
    <location>
        <begin position="109"/>
        <end position="152"/>
    </location>
</feature>
<dbReference type="EMBL" id="VCHE01000045">
    <property type="protein sequence ID" value="KAB2574311.1"/>
    <property type="molecule type" value="Genomic_DNA"/>
</dbReference>
<protein>
    <recommendedName>
        <fullName evidence="6">Translation initiation factor eIF2B subunit beta</fullName>
    </recommendedName>
    <alternativeName>
        <fullName evidence="7">eIF2B GDP-GTP exchange factor subunit beta</fullName>
    </alternativeName>
</protein>
<evidence type="ECO:0000256" key="8">
    <source>
        <dbReference type="ARBA" id="ARBA00046432"/>
    </source>
</evidence>
<dbReference type="Gene3D" id="3.40.50.10470">
    <property type="entry name" value="Translation initiation factor eif-2b, domain 2"/>
    <property type="match status" value="1"/>
</dbReference>
<evidence type="ECO:0000256" key="10">
    <source>
        <dbReference type="SAM" id="Coils"/>
    </source>
</evidence>
<accession>A0A5N5D9K4</accession>
<comment type="similarity">
    <text evidence="2 9">Belongs to the eIF-2B alpha/beta/delta subunits family.</text>
</comment>
<evidence type="ECO:0000256" key="7">
    <source>
        <dbReference type="ARBA" id="ARBA00044228"/>
    </source>
</evidence>
<dbReference type="InterPro" id="IPR042529">
    <property type="entry name" value="IF_2B-like_C"/>
</dbReference>
<evidence type="ECO:0000256" key="2">
    <source>
        <dbReference type="ARBA" id="ARBA00007251"/>
    </source>
</evidence>